<keyword evidence="9" id="KW-0106">Calcium</keyword>
<dbReference type="InterPro" id="IPR002016">
    <property type="entry name" value="Haem_peroxidase"/>
</dbReference>
<comment type="cofactor">
    <cofactor evidence="2">
        <name>heme b</name>
        <dbReference type="ChEBI" id="CHEBI:60344"/>
    </cofactor>
</comment>
<dbReference type="AlphaFoldDB" id="A0A498I3A6"/>
<comment type="caution">
    <text evidence="11">The sequence shown here is derived from an EMBL/GenBank/DDBJ whole genome shotgun (WGS) entry which is preliminary data.</text>
</comment>
<evidence type="ECO:0000256" key="5">
    <source>
        <dbReference type="ARBA" id="ARBA00022617"/>
    </source>
</evidence>
<organism evidence="11 12">
    <name type="scientific">Malus domestica</name>
    <name type="common">Apple</name>
    <name type="synonym">Pyrus malus</name>
    <dbReference type="NCBI Taxonomy" id="3750"/>
    <lineage>
        <taxon>Eukaryota</taxon>
        <taxon>Viridiplantae</taxon>
        <taxon>Streptophyta</taxon>
        <taxon>Embryophyta</taxon>
        <taxon>Tracheophyta</taxon>
        <taxon>Spermatophyta</taxon>
        <taxon>Magnoliopsida</taxon>
        <taxon>eudicotyledons</taxon>
        <taxon>Gunneridae</taxon>
        <taxon>Pentapetalae</taxon>
        <taxon>rosids</taxon>
        <taxon>fabids</taxon>
        <taxon>Rosales</taxon>
        <taxon>Rosaceae</taxon>
        <taxon>Amygdaloideae</taxon>
        <taxon>Maleae</taxon>
        <taxon>Malus</taxon>
    </lineage>
</organism>
<dbReference type="InterPro" id="IPR000823">
    <property type="entry name" value="Peroxidase_pln"/>
</dbReference>
<evidence type="ECO:0000256" key="2">
    <source>
        <dbReference type="ARBA" id="ARBA00001970"/>
    </source>
</evidence>
<gene>
    <name evidence="11" type="ORF">DVH24_039252</name>
</gene>
<evidence type="ECO:0000259" key="10">
    <source>
        <dbReference type="PROSITE" id="PS50873"/>
    </source>
</evidence>
<keyword evidence="4" id="KW-0575">Peroxidase</keyword>
<dbReference type="PROSITE" id="PS50873">
    <property type="entry name" value="PEROXIDASE_4"/>
    <property type="match status" value="1"/>
</dbReference>
<feature type="binding site" evidence="9">
    <location>
        <position position="6"/>
    </location>
    <ligand>
        <name>Ca(2+)</name>
        <dbReference type="ChEBI" id="CHEBI:29108"/>
        <label>1</label>
    </ligand>
</feature>
<dbReference type="InterPro" id="IPR010255">
    <property type="entry name" value="Haem_peroxidase_sf"/>
</dbReference>
<keyword evidence="8" id="KW-0408">Iron</keyword>
<protein>
    <recommendedName>
        <fullName evidence="3">peroxidase</fullName>
        <ecNumber evidence="3">1.11.1.7</ecNumber>
    </recommendedName>
</protein>
<feature type="binding site" evidence="9">
    <location>
        <position position="8"/>
    </location>
    <ligand>
        <name>Ca(2+)</name>
        <dbReference type="ChEBI" id="CHEBI:29108"/>
        <label>1</label>
    </ligand>
</feature>
<comment type="cofactor">
    <cofactor evidence="9">
        <name>Ca(2+)</name>
        <dbReference type="ChEBI" id="CHEBI:29108"/>
    </cofactor>
    <text evidence="9">Binds 2 calcium ions per subunit.</text>
</comment>
<evidence type="ECO:0000256" key="8">
    <source>
        <dbReference type="ARBA" id="ARBA00023004"/>
    </source>
</evidence>
<name>A0A498I3A6_MALDO</name>
<feature type="binding site" evidence="9">
    <location>
        <position position="22"/>
    </location>
    <ligand>
        <name>Ca(2+)</name>
        <dbReference type="ChEBI" id="CHEBI:29108"/>
        <label>1</label>
    </ligand>
</feature>
<feature type="domain" description="Plant heme peroxidase family profile" evidence="10">
    <location>
        <begin position="6"/>
        <end position="61"/>
    </location>
</feature>
<evidence type="ECO:0000256" key="4">
    <source>
        <dbReference type="ARBA" id="ARBA00022559"/>
    </source>
</evidence>
<dbReference type="PANTHER" id="PTHR31388">
    <property type="entry name" value="PEROXIDASE 72-RELATED"/>
    <property type="match status" value="1"/>
</dbReference>
<dbReference type="EC" id="1.11.1.7" evidence="3"/>
<evidence type="ECO:0000256" key="1">
    <source>
        <dbReference type="ARBA" id="ARBA00000189"/>
    </source>
</evidence>
<dbReference type="Proteomes" id="UP000290289">
    <property type="component" value="Chromosome 15"/>
</dbReference>
<dbReference type="GO" id="GO:0006979">
    <property type="term" value="P:response to oxidative stress"/>
    <property type="evidence" value="ECO:0007669"/>
    <property type="project" value="InterPro"/>
</dbReference>
<dbReference type="EMBL" id="RDQH01000341">
    <property type="protein sequence ID" value="RXH75553.1"/>
    <property type="molecule type" value="Genomic_DNA"/>
</dbReference>
<dbReference type="Gene3D" id="1.10.520.10">
    <property type="match status" value="1"/>
</dbReference>
<proteinExistence type="predicted"/>
<evidence type="ECO:0000256" key="6">
    <source>
        <dbReference type="ARBA" id="ARBA00022723"/>
    </source>
</evidence>
<feature type="binding site" evidence="9">
    <location>
        <position position="10"/>
    </location>
    <ligand>
        <name>Ca(2+)</name>
        <dbReference type="ChEBI" id="CHEBI:29108"/>
        <label>1</label>
    </ligand>
</feature>
<keyword evidence="5" id="KW-0349">Heme</keyword>
<keyword evidence="6 9" id="KW-0479">Metal-binding</keyword>
<dbReference type="PANTHER" id="PTHR31388:SF2">
    <property type="entry name" value="PEROXIDASE 17"/>
    <property type="match status" value="1"/>
</dbReference>
<evidence type="ECO:0000313" key="11">
    <source>
        <dbReference type="EMBL" id="RXH75553.1"/>
    </source>
</evidence>
<dbReference type="GO" id="GO:0140825">
    <property type="term" value="F:lactoperoxidase activity"/>
    <property type="evidence" value="ECO:0007669"/>
    <property type="project" value="UniProtKB-EC"/>
</dbReference>
<dbReference type="SUPFAM" id="SSF48113">
    <property type="entry name" value="Heme-dependent peroxidases"/>
    <property type="match status" value="1"/>
</dbReference>
<keyword evidence="12" id="KW-1185">Reference proteome</keyword>
<sequence length="61" mass="6793">MKKALGCDGSVLLDDTPAMHGEKFSLSNINSLRSYEVVDEAKEALEKRVVVYYNTFSFCAT</sequence>
<dbReference type="STRING" id="3750.A0A498I3A6"/>
<dbReference type="GO" id="GO:0046872">
    <property type="term" value="F:metal ion binding"/>
    <property type="evidence" value="ECO:0007669"/>
    <property type="project" value="UniProtKB-KW"/>
</dbReference>
<dbReference type="GO" id="GO:0020037">
    <property type="term" value="F:heme binding"/>
    <property type="evidence" value="ECO:0007669"/>
    <property type="project" value="InterPro"/>
</dbReference>
<evidence type="ECO:0000256" key="9">
    <source>
        <dbReference type="PIRSR" id="PIRSR600823-3"/>
    </source>
</evidence>
<reference evidence="11 12" key="1">
    <citation type="submission" date="2018-10" db="EMBL/GenBank/DDBJ databases">
        <title>A high-quality apple genome assembly.</title>
        <authorList>
            <person name="Hu J."/>
        </authorList>
    </citation>
    <scope>NUCLEOTIDE SEQUENCE [LARGE SCALE GENOMIC DNA]</scope>
    <source>
        <strain evidence="12">cv. HFTH1</strain>
        <tissue evidence="11">Young leaf</tissue>
    </source>
</reference>
<accession>A0A498I3A6</accession>
<evidence type="ECO:0000313" key="12">
    <source>
        <dbReference type="Proteomes" id="UP000290289"/>
    </source>
</evidence>
<comment type="catalytic activity">
    <reaction evidence="1">
        <text>2 a phenolic donor + H2O2 = 2 a phenolic radical donor + 2 H2O</text>
        <dbReference type="Rhea" id="RHEA:56136"/>
        <dbReference type="ChEBI" id="CHEBI:15377"/>
        <dbReference type="ChEBI" id="CHEBI:16240"/>
        <dbReference type="ChEBI" id="CHEBI:139520"/>
        <dbReference type="ChEBI" id="CHEBI:139521"/>
        <dbReference type="EC" id="1.11.1.7"/>
    </reaction>
</comment>
<keyword evidence="7" id="KW-0560">Oxidoreductase</keyword>
<evidence type="ECO:0000256" key="7">
    <source>
        <dbReference type="ARBA" id="ARBA00023002"/>
    </source>
</evidence>
<evidence type="ECO:0000256" key="3">
    <source>
        <dbReference type="ARBA" id="ARBA00012313"/>
    </source>
</evidence>